<dbReference type="EMBL" id="NJHN03000074">
    <property type="protein sequence ID" value="KAH9417702.1"/>
    <property type="molecule type" value="Genomic_DNA"/>
</dbReference>
<proteinExistence type="predicted"/>
<protein>
    <submittedName>
        <fullName evidence="3">Uncharacterized protein</fullName>
    </submittedName>
</protein>
<name>A0ABQ8J5C9_DERPT</name>
<feature type="chain" id="PRO_5046810441" evidence="2">
    <location>
        <begin position="21"/>
        <end position="461"/>
    </location>
</feature>
<reference evidence="3 4" key="2">
    <citation type="journal article" date="2022" name="Mol. Biol. Evol.">
        <title>Comparative Genomics Reveals Insights into the Divergent Evolution of Astigmatic Mites and Household Pest Adaptations.</title>
        <authorList>
            <person name="Xiong Q."/>
            <person name="Wan A.T."/>
            <person name="Liu X."/>
            <person name="Fung C.S."/>
            <person name="Xiao X."/>
            <person name="Malainual N."/>
            <person name="Hou J."/>
            <person name="Wang L."/>
            <person name="Wang M."/>
            <person name="Yang K.Y."/>
            <person name="Cui Y."/>
            <person name="Leung E.L."/>
            <person name="Nong W."/>
            <person name="Shin S.K."/>
            <person name="Au S.W."/>
            <person name="Jeong K.Y."/>
            <person name="Chew F.T."/>
            <person name="Hui J.H."/>
            <person name="Leung T.F."/>
            <person name="Tungtrongchitr A."/>
            <person name="Zhong N."/>
            <person name="Liu Z."/>
            <person name="Tsui S.K."/>
        </authorList>
    </citation>
    <scope>NUCLEOTIDE SEQUENCE [LARGE SCALE GENOMIC DNA]</scope>
    <source>
        <strain evidence="3">Derp</strain>
    </source>
</reference>
<keyword evidence="1" id="KW-0812">Transmembrane</keyword>
<reference evidence="3 4" key="1">
    <citation type="journal article" date="2018" name="J. Allergy Clin. Immunol.">
        <title>High-quality assembly of Dermatophagoides pteronyssinus genome and transcriptome reveals a wide range of novel allergens.</title>
        <authorList>
            <person name="Liu X.Y."/>
            <person name="Yang K.Y."/>
            <person name="Wang M.Q."/>
            <person name="Kwok J.S."/>
            <person name="Zeng X."/>
            <person name="Yang Z."/>
            <person name="Xiao X.J."/>
            <person name="Lau C.P."/>
            <person name="Li Y."/>
            <person name="Huang Z.M."/>
            <person name="Ba J.G."/>
            <person name="Yim A.K."/>
            <person name="Ouyang C.Y."/>
            <person name="Ngai S.M."/>
            <person name="Chan T.F."/>
            <person name="Leung E.L."/>
            <person name="Liu L."/>
            <person name="Liu Z.G."/>
            <person name="Tsui S.K."/>
        </authorList>
    </citation>
    <scope>NUCLEOTIDE SEQUENCE [LARGE SCALE GENOMIC DNA]</scope>
    <source>
        <strain evidence="3">Derp</strain>
    </source>
</reference>
<evidence type="ECO:0000256" key="1">
    <source>
        <dbReference type="SAM" id="Phobius"/>
    </source>
</evidence>
<accession>A0ABQ8J5C9</accession>
<evidence type="ECO:0000313" key="3">
    <source>
        <dbReference type="EMBL" id="KAH9417702.1"/>
    </source>
</evidence>
<keyword evidence="1" id="KW-0472">Membrane</keyword>
<sequence>MKIFIWISIWLILMIKISWEKQKDNQQKCQPPTGKYPYKRSLILPYRSDYSFECFTCLKDTKQLNSLWKFLSFYESRLYNIGQVQDVDKEKLIEIDKSTGTLTFRKLRRSGTFYCIYQSKILAMYRVTILRNIQQKTLRYILNRNDSNRQMIDEKVHDDYFVIHENGPKLQIFFQLLYETSCNENRHYSYGQTVYVCMIRIADDSANETLAIHNKNEPLLITKLKEFQEIPCEDPLAERVVDANFQQSSLLLKNIRIVIAYKICQNIDIQQYRRAESETIAFMQIRSMFQSSEHIKRKIKEYTVITCYRFNQSLDLQKITPIRWNKIRFDYDLDELYHESTKPAKELSQWISPFYLEHSTNGRIFIDWFGNIHIKSLQKFDLRLIFRCYNDSSLSQTESKSKSKLNAIRIIKKHWHLPSLYEILGIKYSTFNIIIFVLLMLTFFFTLIIMNQFIRIDEKIY</sequence>
<evidence type="ECO:0000256" key="2">
    <source>
        <dbReference type="SAM" id="SignalP"/>
    </source>
</evidence>
<dbReference type="Proteomes" id="UP000887458">
    <property type="component" value="Unassembled WGS sequence"/>
</dbReference>
<keyword evidence="1" id="KW-1133">Transmembrane helix</keyword>
<evidence type="ECO:0000313" key="4">
    <source>
        <dbReference type="Proteomes" id="UP000887458"/>
    </source>
</evidence>
<comment type="caution">
    <text evidence="3">The sequence shown here is derived from an EMBL/GenBank/DDBJ whole genome shotgun (WGS) entry which is preliminary data.</text>
</comment>
<gene>
    <name evidence="3" type="ORF">DERP_011413</name>
</gene>
<keyword evidence="2" id="KW-0732">Signal</keyword>
<keyword evidence="4" id="KW-1185">Reference proteome</keyword>
<feature type="transmembrane region" description="Helical" evidence="1">
    <location>
        <begin position="433"/>
        <end position="454"/>
    </location>
</feature>
<organism evidence="3 4">
    <name type="scientific">Dermatophagoides pteronyssinus</name>
    <name type="common">European house dust mite</name>
    <dbReference type="NCBI Taxonomy" id="6956"/>
    <lineage>
        <taxon>Eukaryota</taxon>
        <taxon>Metazoa</taxon>
        <taxon>Ecdysozoa</taxon>
        <taxon>Arthropoda</taxon>
        <taxon>Chelicerata</taxon>
        <taxon>Arachnida</taxon>
        <taxon>Acari</taxon>
        <taxon>Acariformes</taxon>
        <taxon>Sarcoptiformes</taxon>
        <taxon>Astigmata</taxon>
        <taxon>Psoroptidia</taxon>
        <taxon>Analgoidea</taxon>
        <taxon>Pyroglyphidae</taxon>
        <taxon>Dermatophagoidinae</taxon>
        <taxon>Dermatophagoides</taxon>
    </lineage>
</organism>
<feature type="signal peptide" evidence="2">
    <location>
        <begin position="1"/>
        <end position="20"/>
    </location>
</feature>